<dbReference type="InterPro" id="IPR050201">
    <property type="entry name" value="Bacterial_glucokinase"/>
</dbReference>
<keyword evidence="3" id="KW-0547">Nucleotide-binding</keyword>
<feature type="binding site" evidence="3">
    <location>
        <begin position="7"/>
        <end position="12"/>
    </location>
    <ligand>
        <name>ATP</name>
        <dbReference type="ChEBI" id="CHEBI:30616"/>
    </ligand>
</feature>
<proteinExistence type="inferred from homology"/>
<organism evidence="5 6">
    <name type="scientific">Rhodoplanes azumiensis</name>
    <dbReference type="NCBI Taxonomy" id="1897628"/>
    <lineage>
        <taxon>Bacteria</taxon>
        <taxon>Pseudomonadati</taxon>
        <taxon>Pseudomonadota</taxon>
        <taxon>Alphaproteobacteria</taxon>
        <taxon>Hyphomicrobiales</taxon>
        <taxon>Nitrobacteraceae</taxon>
        <taxon>Rhodoplanes</taxon>
    </lineage>
</organism>
<keyword evidence="3" id="KW-0067">ATP-binding</keyword>
<evidence type="ECO:0000256" key="2">
    <source>
        <dbReference type="ARBA" id="ARBA00022777"/>
    </source>
</evidence>
<keyword evidence="3" id="KW-0324">Glycolysis</keyword>
<evidence type="ECO:0000256" key="1">
    <source>
        <dbReference type="ARBA" id="ARBA00022679"/>
    </source>
</evidence>
<dbReference type="InterPro" id="IPR043129">
    <property type="entry name" value="ATPase_NBD"/>
</dbReference>
<keyword evidence="1 3" id="KW-0808">Transferase</keyword>
<dbReference type="GO" id="GO:0004340">
    <property type="term" value="F:glucokinase activity"/>
    <property type="evidence" value="ECO:0007669"/>
    <property type="project" value="UniProtKB-EC"/>
</dbReference>
<protein>
    <recommendedName>
        <fullName evidence="3">Glucokinase</fullName>
        <ecNumber evidence="3">2.7.1.2</ecNumber>
    </recommendedName>
    <alternativeName>
        <fullName evidence="3">Glucose kinase</fullName>
    </alternativeName>
</protein>
<dbReference type="EMBL" id="JBHUIW010000001">
    <property type="protein sequence ID" value="MFD2180595.1"/>
    <property type="molecule type" value="Genomic_DNA"/>
</dbReference>
<comment type="caution">
    <text evidence="5">The sequence shown here is derived from an EMBL/GenBank/DDBJ whole genome shotgun (WGS) entry which is preliminary data.</text>
</comment>
<evidence type="ECO:0000313" key="6">
    <source>
        <dbReference type="Proteomes" id="UP001597314"/>
    </source>
</evidence>
<dbReference type="HAMAP" id="MF_00524">
    <property type="entry name" value="Glucokinase"/>
    <property type="match status" value="1"/>
</dbReference>
<evidence type="ECO:0000256" key="4">
    <source>
        <dbReference type="RuleBase" id="RU004046"/>
    </source>
</evidence>
<dbReference type="CDD" id="cd24008">
    <property type="entry name" value="ASKHA_NBD_GLK"/>
    <property type="match status" value="1"/>
</dbReference>
<dbReference type="Gene3D" id="3.30.420.40">
    <property type="match status" value="1"/>
</dbReference>
<evidence type="ECO:0000256" key="3">
    <source>
        <dbReference type="HAMAP-Rule" id="MF_00524"/>
    </source>
</evidence>
<gene>
    <name evidence="3 5" type="primary">glk</name>
    <name evidence="5" type="ORF">ACFSOX_00380</name>
</gene>
<comment type="similarity">
    <text evidence="3 4">Belongs to the bacterial glucokinase family.</text>
</comment>
<dbReference type="Gene3D" id="3.40.367.20">
    <property type="match status" value="1"/>
</dbReference>
<comment type="catalytic activity">
    <reaction evidence="3">
        <text>D-glucose + ATP = D-glucose 6-phosphate + ADP + H(+)</text>
        <dbReference type="Rhea" id="RHEA:17825"/>
        <dbReference type="ChEBI" id="CHEBI:4167"/>
        <dbReference type="ChEBI" id="CHEBI:15378"/>
        <dbReference type="ChEBI" id="CHEBI:30616"/>
        <dbReference type="ChEBI" id="CHEBI:61548"/>
        <dbReference type="ChEBI" id="CHEBI:456216"/>
        <dbReference type="EC" id="2.7.1.2"/>
    </reaction>
</comment>
<reference evidence="6" key="1">
    <citation type="journal article" date="2019" name="Int. J. Syst. Evol. Microbiol.">
        <title>The Global Catalogue of Microorganisms (GCM) 10K type strain sequencing project: providing services to taxonomists for standard genome sequencing and annotation.</title>
        <authorList>
            <consortium name="The Broad Institute Genomics Platform"/>
            <consortium name="The Broad Institute Genome Sequencing Center for Infectious Disease"/>
            <person name="Wu L."/>
            <person name="Ma J."/>
        </authorList>
    </citation>
    <scope>NUCLEOTIDE SEQUENCE [LARGE SCALE GENOMIC DNA]</scope>
    <source>
        <strain evidence="6">CGMCC 1.6774</strain>
    </source>
</reference>
<dbReference type="InterPro" id="IPR003836">
    <property type="entry name" value="Glucokinase"/>
</dbReference>
<keyword evidence="3" id="KW-0963">Cytoplasm</keyword>
<dbReference type="Pfam" id="PF02685">
    <property type="entry name" value="Glucokinase"/>
    <property type="match status" value="1"/>
</dbReference>
<dbReference type="PANTHER" id="PTHR47690">
    <property type="entry name" value="GLUCOKINASE"/>
    <property type="match status" value="1"/>
</dbReference>
<sequence>MSAVLLADIGGTNARFALLTDRLGAIRHLAVADHPSPNDAVATFLRAEAPGVRPTAAVLAVAAPVDGETVRFTNSPWVIEAAELRAGFGMSRVVLINDFEAVAWALTRLGPDHLRPVGGGTAVPGGPRVVLGPGTGLGVAALVRGPDGAGGSADPVVVPTEGGHASLAATTDREAAVVAVLRRRYGHVSNERAISGPGLEALHAAIAVVDGVVVPARRAAEISRLAGEGACPVCREAVAMFCAMLGSVAGDVALMFRARGGVFVAGGIVPRLGAAFDASEFRARFEAKGRFQAYLAAIPTAVITHPDVAFLGLQAIATRVRA</sequence>
<accession>A0ABW5ADM1</accession>
<comment type="subcellular location">
    <subcellularLocation>
        <location evidence="3">Cytoplasm</location>
    </subcellularLocation>
</comment>
<keyword evidence="6" id="KW-1185">Reference proteome</keyword>
<dbReference type="SUPFAM" id="SSF53067">
    <property type="entry name" value="Actin-like ATPase domain"/>
    <property type="match status" value="1"/>
</dbReference>
<name>A0ABW5ADM1_9BRAD</name>
<dbReference type="PANTHER" id="PTHR47690:SF1">
    <property type="entry name" value="GLUCOKINASE"/>
    <property type="match status" value="1"/>
</dbReference>
<dbReference type="NCBIfam" id="TIGR00749">
    <property type="entry name" value="glk"/>
    <property type="match status" value="1"/>
</dbReference>
<evidence type="ECO:0000313" key="5">
    <source>
        <dbReference type="EMBL" id="MFD2180595.1"/>
    </source>
</evidence>
<keyword evidence="2 3" id="KW-0418">Kinase</keyword>
<dbReference type="EC" id="2.7.1.2" evidence="3"/>
<dbReference type="Proteomes" id="UP001597314">
    <property type="component" value="Unassembled WGS sequence"/>
</dbReference>
<dbReference type="RefSeq" id="WP_378475812.1">
    <property type="nucleotide sequence ID" value="NZ_JBHUIW010000001.1"/>
</dbReference>